<dbReference type="EnsemblMetazoa" id="AALB006534-RA">
    <property type="protein sequence ID" value="AALB006534-PA"/>
    <property type="gene ID" value="AALB006534"/>
</dbReference>
<keyword evidence="2" id="KW-1185">Reference proteome</keyword>
<dbReference type="Proteomes" id="UP000069272">
    <property type="component" value="Chromosome X"/>
</dbReference>
<organism evidence="1 2">
    <name type="scientific">Anopheles albimanus</name>
    <name type="common">New world malaria mosquito</name>
    <dbReference type="NCBI Taxonomy" id="7167"/>
    <lineage>
        <taxon>Eukaryota</taxon>
        <taxon>Metazoa</taxon>
        <taxon>Ecdysozoa</taxon>
        <taxon>Arthropoda</taxon>
        <taxon>Hexapoda</taxon>
        <taxon>Insecta</taxon>
        <taxon>Pterygota</taxon>
        <taxon>Neoptera</taxon>
        <taxon>Endopterygota</taxon>
        <taxon>Diptera</taxon>
        <taxon>Nematocera</taxon>
        <taxon>Culicoidea</taxon>
        <taxon>Culicidae</taxon>
        <taxon>Anophelinae</taxon>
        <taxon>Anopheles</taxon>
    </lineage>
</organism>
<evidence type="ECO:0000313" key="2">
    <source>
        <dbReference type="Proteomes" id="UP000069272"/>
    </source>
</evidence>
<evidence type="ECO:0000313" key="1">
    <source>
        <dbReference type="EnsemblMetazoa" id="AALB006534-PA"/>
    </source>
</evidence>
<accession>A0A182FJ39</accession>
<dbReference type="VEuPathDB" id="VectorBase:AALB006534"/>
<dbReference type="AlphaFoldDB" id="A0A182FJ39"/>
<name>A0A182FJ39_ANOAL</name>
<reference evidence="1" key="2">
    <citation type="submission" date="2022-08" db="UniProtKB">
        <authorList>
            <consortium name="EnsemblMetazoa"/>
        </authorList>
    </citation>
    <scope>IDENTIFICATION</scope>
    <source>
        <strain evidence="1">STECLA/ALBI9_A</strain>
    </source>
</reference>
<proteinExistence type="predicted"/>
<reference evidence="1 2" key="1">
    <citation type="journal article" date="2017" name="G3 (Bethesda)">
        <title>The Physical Genome Mapping of Anopheles albimanus Corrected Scaffold Misassemblies and Identified Interarm Rearrangements in Genus Anopheles.</title>
        <authorList>
            <person name="Artemov G.N."/>
            <person name="Peery A.N."/>
            <person name="Jiang X."/>
            <person name="Tu Z."/>
            <person name="Stegniy V.N."/>
            <person name="Sharakhova M.V."/>
            <person name="Sharakhov I.V."/>
        </authorList>
    </citation>
    <scope>NUCLEOTIDE SEQUENCE [LARGE SCALE GENOMIC DNA]</scope>
    <source>
        <strain evidence="1 2">ALBI9_A</strain>
    </source>
</reference>
<protein>
    <submittedName>
        <fullName evidence="1">Uncharacterized protein</fullName>
    </submittedName>
</protein>
<sequence length="387" mass="44349">MGVPFLIGAVLITLASSSSADVLEENALDGCGVSHRTLHDTANGWHHTPCRSENNGACFVQAHEERYRALVKACDEAHTNQSTLVRQYRADFPQYSSDVRIAVSQLNATLQTQRDRLESLVQDHHEVLLNTTDYAVRLVRDIVLASLEANRTDQALQHYAALLEPELKQLVLDSYQGSPGSRKVALLLQFVRALPDAQERTVAYRQLEELLQTNQQDERYPGILFAEDAAKYGEEYRPNPDRYPKRALERWQRQLLDGFFSEPVQFAGDHPGYYERIEPELLRLVTERWSAEAWPRLVEYPNALPRTEQRVRAFRVLLAALKKQQQQLQLNDQHLMQLAGELSKLERSLAGSEGTELTELRQLFPQLTYDRSFLTYTELFAQYKPVV</sequence>